<evidence type="ECO:0000256" key="1">
    <source>
        <dbReference type="SAM" id="MobiDB-lite"/>
    </source>
</evidence>
<evidence type="ECO:0000313" key="5">
    <source>
        <dbReference type="Proteomes" id="UP000467841"/>
    </source>
</evidence>
<dbReference type="AlphaFoldDB" id="A0A6D2IXX8"/>
<dbReference type="SUPFAM" id="SSF52047">
    <property type="entry name" value="RNI-like"/>
    <property type="match status" value="1"/>
</dbReference>
<dbReference type="InterPro" id="IPR032675">
    <property type="entry name" value="LRR_dom_sf"/>
</dbReference>
<dbReference type="Proteomes" id="UP000467841">
    <property type="component" value="Unassembled WGS sequence"/>
</dbReference>
<dbReference type="CDD" id="cd22160">
    <property type="entry name" value="F-box_AtFBL13-like"/>
    <property type="match status" value="1"/>
</dbReference>
<dbReference type="Gene3D" id="1.20.1280.50">
    <property type="match status" value="1"/>
</dbReference>
<dbReference type="InterPro" id="IPR053781">
    <property type="entry name" value="F-box_AtFBL13-like"/>
</dbReference>
<dbReference type="OrthoDB" id="1034868at2759"/>
<reference evidence="4" key="1">
    <citation type="submission" date="2020-01" db="EMBL/GenBank/DDBJ databases">
        <authorList>
            <person name="Mishra B."/>
        </authorList>
    </citation>
    <scope>NUCLEOTIDE SEQUENCE [LARGE SCALE GENOMIC DNA]</scope>
</reference>
<sequence length="389" mass="43686">MADNLLLQEGEGATAAEGNRSHHSNSPSPNEDKVINGADFISSLPDAILHVILSFVPTKFAIRTSTLSTRWKHVWCGTPSLSIDFLRRKRNAIMETLTRHYSALRITSSHLCISDEVNSEEGVCVESFILPTATKSPVDSLIEFGISEKMSLEFRDPCFGNYEFPDLFFTNSSLTQLSVDRGNFATVQNISWTSLRILFLSFCKLSDESFTKILSGSPLLESLMLHDCLNLEHLDLSGSLHLRRLDIEIQGPMPRPMQLVAPHVHCLKLNHTFYQCGLILSLAEACNLPFPTLKVEVLTVKAVVDVASIIPGIAKLLQNSPSLKKAKLDIVDSFIIPDDLLRMYLSNRGDVNMNQIWKPKSWVIPWLFPTSEAEPMRFMRFLLADIIRE</sequence>
<dbReference type="Pfam" id="PF23622">
    <property type="entry name" value="LRR_At1g61320_AtMIF1"/>
    <property type="match status" value="1"/>
</dbReference>
<comment type="caution">
    <text evidence="4">The sequence shown here is derived from an EMBL/GenBank/DDBJ whole genome shotgun (WGS) entry which is preliminary data.</text>
</comment>
<dbReference type="PANTHER" id="PTHR31639:SF270">
    <property type="entry name" value="F-BOX DOMAIN-CONTAINING PROTEIN"/>
    <property type="match status" value="1"/>
</dbReference>
<dbReference type="InterPro" id="IPR055357">
    <property type="entry name" value="LRR_At1g61320_AtMIF1"/>
</dbReference>
<feature type="domain" description="F-box" evidence="2">
    <location>
        <begin position="41"/>
        <end position="76"/>
    </location>
</feature>
<dbReference type="EMBL" id="CACVBM020001140">
    <property type="protein sequence ID" value="CAA7034078.1"/>
    <property type="molecule type" value="Genomic_DNA"/>
</dbReference>
<name>A0A6D2IXX8_9BRAS</name>
<dbReference type="SUPFAM" id="SSF81383">
    <property type="entry name" value="F-box domain"/>
    <property type="match status" value="1"/>
</dbReference>
<accession>A0A6D2IXX8</accession>
<organism evidence="4 5">
    <name type="scientific">Microthlaspi erraticum</name>
    <dbReference type="NCBI Taxonomy" id="1685480"/>
    <lineage>
        <taxon>Eukaryota</taxon>
        <taxon>Viridiplantae</taxon>
        <taxon>Streptophyta</taxon>
        <taxon>Embryophyta</taxon>
        <taxon>Tracheophyta</taxon>
        <taxon>Spermatophyta</taxon>
        <taxon>Magnoliopsida</taxon>
        <taxon>eudicotyledons</taxon>
        <taxon>Gunneridae</taxon>
        <taxon>Pentapetalae</taxon>
        <taxon>rosids</taxon>
        <taxon>malvids</taxon>
        <taxon>Brassicales</taxon>
        <taxon>Brassicaceae</taxon>
        <taxon>Coluteocarpeae</taxon>
        <taxon>Microthlaspi</taxon>
    </lineage>
</organism>
<dbReference type="InterPro" id="IPR036047">
    <property type="entry name" value="F-box-like_dom_sf"/>
</dbReference>
<protein>
    <submittedName>
        <fullName evidence="4">Uncharacterized protein</fullName>
    </submittedName>
</protein>
<keyword evidence="5" id="KW-1185">Reference proteome</keyword>
<dbReference type="Gene3D" id="3.80.10.10">
    <property type="entry name" value="Ribonuclease Inhibitor"/>
    <property type="match status" value="1"/>
</dbReference>
<evidence type="ECO:0000259" key="2">
    <source>
        <dbReference type="Pfam" id="PF00646"/>
    </source>
</evidence>
<dbReference type="Pfam" id="PF00646">
    <property type="entry name" value="F-box"/>
    <property type="match status" value="1"/>
</dbReference>
<dbReference type="InterPro" id="IPR001810">
    <property type="entry name" value="F-box_dom"/>
</dbReference>
<feature type="region of interest" description="Disordered" evidence="1">
    <location>
        <begin position="10"/>
        <end position="32"/>
    </location>
</feature>
<gene>
    <name evidence="4" type="ORF">MERR_LOCUS21313</name>
</gene>
<proteinExistence type="predicted"/>
<evidence type="ECO:0000259" key="3">
    <source>
        <dbReference type="Pfam" id="PF23622"/>
    </source>
</evidence>
<evidence type="ECO:0000313" key="4">
    <source>
        <dbReference type="EMBL" id="CAA7034078.1"/>
    </source>
</evidence>
<feature type="domain" description="At1g61320/AtMIF1 LRR" evidence="3">
    <location>
        <begin position="143"/>
        <end position="320"/>
    </location>
</feature>
<dbReference type="PANTHER" id="PTHR31639">
    <property type="entry name" value="F-BOX PROTEIN-LIKE"/>
    <property type="match status" value="1"/>
</dbReference>